<proteinExistence type="predicted"/>
<dbReference type="Pfam" id="PF18990">
    <property type="entry name" value="DUF5723"/>
    <property type="match status" value="1"/>
</dbReference>
<comment type="caution">
    <text evidence="3">The sequence shown here is derived from an EMBL/GenBank/DDBJ whole genome shotgun (WGS) entry which is preliminary data.</text>
</comment>
<sequence>MKRLYLFFFMLASSSSFAQFSTTEFNQYELTNTFYNPAVLQVPESHKWSAHYASLYFRSSANTAKFSLFTVFHNDLLRGSILGIKKPSSGYAEIGLLGPSFAIRLDEKTSIAVTTRSRVIANYSDVIGRLISEIGETAKKVYTYPSHIVAEKDMRMNTAVFNDLGISVSRTLWSGEHARIRGGATLRYINGVANSSMLSSDLVGTIKKNKTKGSYLTDATGKVSAQTSGNFLAEFGLLGFLKPRKASLGADFGLVYEYYKDLKQAPKLTIMASVTDVGKVHYMPDPKYSKSYDIGIPSNMRLYFNNSIKFSSFSHTTRIYDKYSKFFKQTDTFKKQYSYRLPMMIRFKMHYNINDAYSVLVDAGMDTRKKDFAYNLHSPAYAGIVPTWRNHKFRVSVPISYQEYAGINIGAGVKYKRFYFGSSSLISALFRSKQIDAQIGMSIVSGNFK</sequence>
<dbReference type="OrthoDB" id="9805336at2"/>
<organism evidence="3 4">
    <name type="scientific">Dyadobacter sediminis</name>
    <dbReference type="NCBI Taxonomy" id="1493691"/>
    <lineage>
        <taxon>Bacteria</taxon>
        <taxon>Pseudomonadati</taxon>
        <taxon>Bacteroidota</taxon>
        <taxon>Cytophagia</taxon>
        <taxon>Cytophagales</taxon>
        <taxon>Spirosomataceae</taxon>
        <taxon>Dyadobacter</taxon>
    </lineage>
</organism>
<dbReference type="AlphaFoldDB" id="A0A5R9KFF4"/>
<reference evidence="3 4" key="1">
    <citation type="submission" date="2019-05" db="EMBL/GenBank/DDBJ databases">
        <authorList>
            <person name="Qu J.-H."/>
        </authorList>
    </citation>
    <scope>NUCLEOTIDE SEQUENCE [LARGE SCALE GENOMIC DNA]</scope>
    <source>
        <strain evidence="3 4">Z12</strain>
    </source>
</reference>
<keyword evidence="4" id="KW-1185">Reference proteome</keyword>
<evidence type="ECO:0000313" key="3">
    <source>
        <dbReference type="EMBL" id="TLU94788.1"/>
    </source>
</evidence>
<protein>
    <recommendedName>
        <fullName evidence="2">DUF5723 domain-containing protein</fullName>
    </recommendedName>
</protein>
<feature type="signal peptide" evidence="1">
    <location>
        <begin position="1"/>
        <end position="18"/>
    </location>
</feature>
<evidence type="ECO:0000313" key="4">
    <source>
        <dbReference type="Proteomes" id="UP000309788"/>
    </source>
</evidence>
<feature type="domain" description="DUF5723" evidence="2">
    <location>
        <begin position="72"/>
        <end position="422"/>
    </location>
</feature>
<dbReference type="InterPro" id="IPR043781">
    <property type="entry name" value="DUF5723"/>
</dbReference>
<gene>
    <name evidence="3" type="ORF">FEM55_11245</name>
</gene>
<dbReference type="Proteomes" id="UP000309788">
    <property type="component" value="Unassembled WGS sequence"/>
</dbReference>
<evidence type="ECO:0000256" key="1">
    <source>
        <dbReference type="SAM" id="SignalP"/>
    </source>
</evidence>
<evidence type="ECO:0000259" key="2">
    <source>
        <dbReference type="Pfam" id="PF18990"/>
    </source>
</evidence>
<name>A0A5R9KFF4_9BACT</name>
<keyword evidence="1" id="KW-0732">Signal</keyword>
<dbReference type="EMBL" id="VCEI01000021">
    <property type="protein sequence ID" value="TLU94788.1"/>
    <property type="molecule type" value="Genomic_DNA"/>
</dbReference>
<feature type="chain" id="PRO_5024379106" description="DUF5723 domain-containing protein" evidence="1">
    <location>
        <begin position="19"/>
        <end position="449"/>
    </location>
</feature>
<dbReference type="RefSeq" id="WP_138281414.1">
    <property type="nucleotide sequence ID" value="NZ_BMGE01000002.1"/>
</dbReference>
<accession>A0A5R9KFF4</accession>